<organism evidence="2 3">
    <name type="scientific">Sphingomonas abietis</name>
    <dbReference type="NCBI Taxonomy" id="3012344"/>
    <lineage>
        <taxon>Bacteria</taxon>
        <taxon>Pseudomonadati</taxon>
        <taxon>Pseudomonadota</taxon>
        <taxon>Alphaproteobacteria</taxon>
        <taxon>Sphingomonadales</taxon>
        <taxon>Sphingomonadaceae</taxon>
        <taxon>Sphingomonas</taxon>
    </lineage>
</organism>
<evidence type="ECO:0000313" key="2">
    <source>
        <dbReference type="EMBL" id="WBO21890.1"/>
    </source>
</evidence>
<gene>
    <name evidence="2" type="ORF">PBT88_17240</name>
</gene>
<name>A0ABY7NLP5_9SPHN</name>
<dbReference type="EMBL" id="CP115174">
    <property type="protein sequence ID" value="WBO21890.1"/>
    <property type="molecule type" value="Genomic_DNA"/>
</dbReference>
<reference evidence="2 3" key="1">
    <citation type="submission" date="2022-12" db="EMBL/GenBank/DDBJ databases">
        <title>Sphingomonas abieness sp. nov., an endophytic bacterium isolated from Abies koreana.</title>
        <authorList>
            <person name="Jiang L."/>
            <person name="Lee J."/>
        </authorList>
    </citation>
    <scope>NUCLEOTIDE SEQUENCE [LARGE SCALE GENOMIC DNA]</scope>
    <source>
        <strain evidence="3">PAMB 00755</strain>
    </source>
</reference>
<dbReference type="Proteomes" id="UP001210865">
    <property type="component" value="Chromosome"/>
</dbReference>
<evidence type="ECO:0000313" key="3">
    <source>
        <dbReference type="Proteomes" id="UP001210865"/>
    </source>
</evidence>
<sequence length="78" mass="8335">MLTTTFLCAALSIAAVSSAAAAAEPQRIDRTAGAVIRYDEPTGRYCIAFDAVSGVRPPYVACKPMKAWTDIGIMVVRR</sequence>
<protein>
    <recommendedName>
        <fullName evidence="4">Secreted protein</fullName>
    </recommendedName>
</protein>
<evidence type="ECO:0000256" key="1">
    <source>
        <dbReference type="SAM" id="SignalP"/>
    </source>
</evidence>
<accession>A0ABY7NLP5</accession>
<evidence type="ECO:0008006" key="4">
    <source>
        <dbReference type="Google" id="ProtNLM"/>
    </source>
</evidence>
<feature type="chain" id="PRO_5046683428" description="Secreted protein" evidence="1">
    <location>
        <begin position="23"/>
        <end position="78"/>
    </location>
</feature>
<dbReference type="RefSeq" id="WP_270076538.1">
    <property type="nucleotide sequence ID" value="NZ_CP115174.1"/>
</dbReference>
<keyword evidence="3" id="KW-1185">Reference proteome</keyword>
<feature type="signal peptide" evidence="1">
    <location>
        <begin position="1"/>
        <end position="22"/>
    </location>
</feature>
<proteinExistence type="predicted"/>
<keyword evidence="1" id="KW-0732">Signal</keyword>